<sequence length="87" mass="10046">MDYNTMNATVKGTTCEGEPFTESLTFTLVPPTDNKHYGTGYYMTVKTSTQTLLIDVRYERTTDIEILADRWIKSYYGENAQDIIKQF</sequence>
<organism evidence="1">
    <name type="scientific">Siphoviridae sp. ctZZK17</name>
    <dbReference type="NCBI Taxonomy" id="2826384"/>
    <lineage>
        <taxon>Viruses</taxon>
        <taxon>Duplodnaviria</taxon>
        <taxon>Heunggongvirae</taxon>
        <taxon>Uroviricota</taxon>
        <taxon>Caudoviricetes</taxon>
    </lineage>
</organism>
<accession>A0A8S5MPQ4</accession>
<proteinExistence type="predicted"/>
<reference evidence="1" key="1">
    <citation type="journal article" date="2021" name="Proc. Natl. Acad. Sci. U.S.A.">
        <title>A Catalog of Tens of Thousands of Viruses from Human Metagenomes Reveals Hidden Associations with Chronic Diseases.</title>
        <authorList>
            <person name="Tisza M.J."/>
            <person name="Buck C.B."/>
        </authorList>
    </citation>
    <scope>NUCLEOTIDE SEQUENCE</scope>
    <source>
        <strain evidence="1">CtZZK17</strain>
    </source>
</reference>
<evidence type="ECO:0000313" key="1">
    <source>
        <dbReference type="EMBL" id="DAD83931.1"/>
    </source>
</evidence>
<dbReference type="EMBL" id="BK014947">
    <property type="protein sequence ID" value="DAD83931.1"/>
    <property type="molecule type" value="Genomic_DNA"/>
</dbReference>
<protein>
    <submittedName>
        <fullName evidence="1">Uncharacterized protein</fullName>
    </submittedName>
</protein>
<name>A0A8S5MPQ4_9CAUD</name>